<name>A0A8S5PJ31_9CAUD</name>
<reference evidence="1" key="1">
    <citation type="journal article" date="2021" name="Proc. Natl. Acad. Sci. U.S.A.">
        <title>A Catalog of Tens of Thousands of Viruses from Human Metagenomes Reveals Hidden Associations with Chronic Diseases.</title>
        <authorList>
            <person name="Tisza M.J."/>
            <person name="Buck C.B."/>
        </authorList>
    </citation>
    <scope>NUCLEOTIDE SEQUENCE</scope>
    <source>
        <strain evidence="1">CtmP19</strain>
    </source>
</reference>
<dbReference type="EMBL" id="BK015438">
    <property type="protein sequence ID" value="DAE06483.1"/>
    <property type="molecule type" value="Genomic_DNA"/>
</dbReference>
<evidence type="ECO:0000313" key="1">
    <source>
        <dbReference type="EMBL" id="DAE06483.1"/>
    </source>
</evidence>
<protein>
    <submittedName>
        <fullName evidence="1">Uncharacterized protein</fullName>
    </submittedName>
</protein>
<proteinExistence type="predicted"/>
<organism evidence="1">
    <name type="scientific">Siphoviridae sp. ctmP19</name>
    <dbReference type="NCBI Taxonomy" id="2825651"/>
    <lineage>
        <taxon>Viruses</taxon>
        <taxon>Duplodnaviria</taxon>
        <taxon>Heunggongvirae</taxon>
        <taxon>Uroviricota</taxon>
        <taxon>Caudoviricetes</taxon>
    </lineage>
</organism>
<sequence>MSKNDEPMTKQEAIQAKQDIEKAFEEISDRMCALQLQYPELGMLAAYQFSQHSFVDNKGCVPADNVTATGSTVFGNLETTFVGMAHILHSIAIDENLPKVAETLIDSLSASWEKMKNDYNIDL</sequence>
<accession>A0A8S5PJ31</accession>